<dbReference type="InterPro" id="IPR023606">
    <property type="entry name" value="CoA-Trfase_III_dom_1_sf"/>
</dbReference>
<dbReference type="AlphaFoldDB" id="A0A2P8F7N4"/>
<dbReference type="GO" id="GO:0016740">
    <property type="term" value="F:transferase activity"/>
    <property type="evidence" value="ECO:0007669"/>
    <property type="project" value="UniProtKB-KW"/>
</dbReference>
<evidence type="ECO:0000313" key="3">
    <source>
        <dbReference type="Proteomes" id="UP000240418"/>
    </source>
</evidence>
<dbReference type="PANTHER" id="PTHR48228:SF5">
    <property type="entry name" value="ALPHA-METHYLACYL-COA RACEMASE"/>
    <property type="match status" value="1"/>
</dbReference>
<gene>
    <name evidence="2" type="ORF">CLV88_11554</name>
</gene>
<dbReference type="OrthoDB" id="7208981at2"/>
<dbReference type="SUPFAM" id="SSF89796">
    <property type="entry name" value="CoA-transferase family III (CaiB/BaiF)"/>
    <property type="match status" value="1"/>
</dbReference>
<dbReference type="InterPro" id="IPR003673">
    <property type="entry name" value="CoA-Trfase_fam_III"/>
</dbReference>
<dbReference type="Gene3D" id="3.30.1540.10">
    <property type="entry name" value="formyl-coa transferase, domain 3"/>
    <property type="match status" value="1"/>
</dbReference>
<keyword evidence="3" id="KW-1185">Reference proteome</keyword>
<sequence length="365" mass="39328">MLKGIRIIEIEGLGPAPFAAMTLADLGADVITIHRKATSGQVTTDASILDRGKRSIELDLKDTSDLATAKQIIKTADALIEGFRPGVMERLGLGPETCHTDNPALVYGRMTGWGQTGERAKTAGHDLNYIAQSGALHYASEPGSTPIAPATLVGDIGGGALYLVIGILSGILNARATGQGTVVDAAIVDGSAHMMNLLMAIRQSGGLSPIRGNSLLDGPHWSRTYACADDGFVSVQCLEPKFYAEFLRIMELDADPDFRDQMNKSCWPTLTTNLSKIFLRQPRIHWEMLFAGTDACVAAVLSPDESARSPHMIERGTWQTPNGDLQAAPAPRFDNHIQRPRPAPQRGQHTANILKKLESELNNKT</sequence>
<comment type="caution">
    <text evidence="2">The sequence shown here is derived from an EMBL/GenBank/DDBJ whole genome shotgun (WGS) entry which is preliminary data.</text>
</comment>
<name>A0A2P8F7N4_9RHOB</name>
<organism evidence="2 3">
    <name type="scientific">Shimia abyssi</name>
    <dbReference type="NCBI Taxonomy" id="1662395"/>
    <lineage>
        <taxon>Bacteria</taxon>
        <taxon>Pseudomonadati</taxon>
        <taxon>Pseudomonadota</taxon>
        <taxon>Alphaproteobacteria</taxon>
        <taxon>Rhodobacterales</taxon>
        <taxon>Roseobacteraceae</taxon>
    </lineage>
</organism>
<evidence type="ECO:0000313" key="2">
    <source>
        <dbReference type="EMBL" id="PSL17707.1"/>
    </source>
</evidence>
<dbReference type="Proteomes" id="UP000240418">
    <property type="component" value="Unassembled WGS sequence"/>
</dbReference>
<dbReference type="InterPro" id="IPR050509">
    <property type="entry name" value="CoA-transferase_III"/>
</dbReference>
<accession>A0A2P8F7N4</accession>
<feature type="region of interest" description="Disordered" evidence="1">
    <location>
        <begin position="314"/>
        <end position="350"/>
    </location>
</feature>
<protein>
    <submittedName>
        <fullName evidence="2">Crotonobetainyl-CoA:carnitine CoA-transferase CaiB-like acyl-CoA transferase</fullName>
    </submittedName>
</protein>
<evidence type="ECO:0000256" key="1">
    <source>
        <dbReference type="SAM" id="MobiDB-lite"/>
    </source>
</evidence>
<dbReference type="Pfam" id="PF02515">
    <property type="entry name" value="CoA_transf_3"/>
    <property type="match status" value="1"/>
</dbReference>
<dbReference type="InterPro" id="IPR044855">
    <property type="entry name" value="CoA-Trfase_III_dom3_sf"/>
</dbReference>
<reference evidence="2 3" key="1">
    <citation type="submission" date="2018-03" db="EMBL/GenBank/DDBJ databases">
        <title>Genomic Encyclopedia of Archaeal and Bacterial Type Strains, Phase II (KMG-II): from individual species to whole genera.</title>
        <authorList>
            <person name="Goeker M."/>
        </authorList>
    </citation>
    <scope>NUCLEOTIDE SEQUENCE [LARGE SCALE GENOMIC DNA]</scope>
    <source>
        <strain evidence="2 3">DSM 100673</strain>
    </source>
</reference>
<proteinExistence type="predicted"/>
<dbReference type="Gene3D" id="3.40.50.10540">
    <property type="entry name" value="Crotonobetainyl-coa:carnitine coa-transferase, domain 1"/>
    <property type="match status" value="1"/>
</dbReference>
<dbReference type="EMBL" id="PYGJ01000015">
    <property type="protein sequence ID" value="PSL17707.1"/>
    <property type="molecule type" value="Genomic_DNA"/>
</dbReference>
<dbReference type="RefSeq" id="WP_106609825.1">
    <property type="nucleotide sequence ID" value="NZ_PYGJ01000015.1"/>
</dbReference>
<dbReference type="PANTHER" id="PTHR48228">
    <property type="entry name" value="SUCCINYL-COA--D-CITRAMALATE COA-TRANSFERASE"/>
    <property type="match status" value="1"/>
</dbReference>
<keyword evidence="2" id="KW-0808">Transferase</keyword>